<name>A0AAD5YD89_9APHY</name>
<dbReference type="PANTHER" id="PTHR47566">
    <property type="match status" value="1"/>
</dbReference>
<feature type="region of interest" description="Disordered" evidence="3">
    <location>
        <begin position="329"/>
        <end position="378"/>
    </location>
</feature>
<feature type="region of interest" description="Disordered" evidence="3">
    <location>
        <begin position="101"/>
        <end position="216"/>
    </location>
</feature>
<evidence type="ECO:0000256" key="2">
    <source>
        <dbReference type="ARBA" id="ARBA00022737"/>
    </source>
</evidence>
<feature type="region of interest" description="Disordered" evidence="3">
    <location>
        <begin position="515"/>
        <end position="535"/>
    </location>
</feature>
<comment type="caution">
    <text evidence="4">The sequence shown here is derived from an EMBL/GenBank/DDBJ whole genome shotgun (WGS) entry which is preliminary data.</text>
</comment>
<feature type="compositionally biased region" description="Polar residues" evidence="3">
    <location>
        <begin position="129"/>
        <end position="143"/>
    </location>
</feature>
<keyword evidence="2" id="KW-0677">Repeat</keyword>
<feature type="compositionally biased region" description="Basic and acidic residues" evidence="3">
    <location>
        <begin position="154"/>
        <end position="163"/>
    </location>
</feature>
<feature type="compositionally biased region" description="Pro residues" evidence="3">
    <location>
        <begin position="185"/>
        <end position="195"/>
    </location>
</feature>
<proteinExistence type="predicted"/>
<dbReference type="AlphaFoldDB" id="A0AAD5YD89"/>
<feature type="compositionally biased region" description="Low complexity" evidence="3">
    <location>
        <begin position="113"/>
        <end position="124"/>
    </location>
</feature>
<dbReference type="Proteomes" id="UP001212997">
    <property type="component" value="Unassembled WGS sequence"/>
</dbReference>
<feature type="region of interest" description="Disordered" evidence="3">
    <location>
        <begin position="622"/>
        <end position="859"/>
    </location>
</feature>
<keyword evidence="5" id="KW-1185">Reference proteome</keyword>
<dbReference type="GO" id="GO:0061499">
    <property type="term" value="C:outer plaque of mitotic spindle pole body"/>
    <property type="evidence" value="ECO:0007669"/>
    <property type="project" value="TreeGrafter"/>
</dbReference>
<dbReference type="PANTHER" id="PTHR47566:SF1">
    <property type="entry name" value="PROTEIN NUD1"/>
    <property type="match status" value="1"/>
</dbReference>
<feature type="region of interest" description="Disordered" evidence="3">
    <location>
        <begin position="1"/>
        <end position="67"/>
    </location>
</feature>
<feature type="compositionally biased region" description="Polar residues" evidence="3">
    <location>
        <begin position="23"/>
        <end position="42"/>
    </location>
</feature>
<accession>A0AAD5YD89</accession>
<feature type="compositionally biased region" description="Polar residues" evidence="3">
    <location>
        <begin position="244"/>
        <end position="262"/>
    </location>
</feature>
<feature type="compositionally biased region" description="Acidic residues" evidence="3">
    <location>
        <begin position="668"/>
        <end position="680"/>
    </location>
</feature>
<sequence>MKPAWQTDELEDEWIDQDEEEQPSASVILNASDVSLNQSNDAALNPNGDSDEDTSHSDAPSIAGTFLIRQDMPVAPILPKTPGGGKKGLVKDFFSPLALERMFEPPSPPMNESTPLPLVPSTTPAIPSRLSQVHFPNQDSSISGEIPVVDTDEGEGRDSDSEHPSPSLKEINAAPTCRFTFSAPRPSPSDLPGPVPTTHSTPGPFRTPQHPPSTDPRLRLFHFQYDTFTRDHLSAMVDSIAVNTPSGASVSEPSSRAQTTPGVSERSFSRLRSAKRIKLSPPSELSSSGDGEAFIIRPDDEHRDYVGEARSLMEKIRQTRDFSTITTTTTAQSPLTQKIGRSLHGPNLSRNLLPSPSPPGQHHIQQSTNPSAPAPYSYSSLGYREQAANLMAQIRDDVKSSKRIQSNTPDDNSFAYEHDTEIITENLDKYIAPSGHTTTTMNTRAHDGSSVQQYLPKVDSGAEDVKSLTRSLSQVSLDSQSLLHQFPAPPIGLLVTSPPTAIPTPISPVIPNPPQDPAHLTPVPAYPSSSLRSGRNEDLNRFVSSSTTSGTTLTVGSTASFVKHPGPKQMTHIAPSDIPALPERVGKMVFDKVQMKWVKANVTEDVQEEGVVDTILDVEADSEDPFRDIESLREEDSGGRGRSPIQQSDDGGEVSMDLDKSGIQEIPIEVEEEREDEEEANLTSFSFDGLSLEVAPATCSHQYDPLDDSESEDEPSDDGTETTEQPSDIIRPMDDSYIVEDDVESAHSDILERVTLDSPPRESAPSNKGLNTPSPPTRVQNVPTPITRSAMKSNSVTPVSALKDPCRNRMQTPSNRLIHRRSVSFSDGKRDGPILGVGRNAPTPDTTNSTETDNESDVPVLDGTVTSARSQPVLPSARSKRIADMLEDLENDAFDDDSPSKASSGRPLSNELQPLRPRKPSSTRAVVGSPSRELSRRVFSRSGSMGPSKGTSGNATFLTECSFGVAHDRLVQVITDIQPFEPHWEELSSIDLSRKSLDSVARLKEFLPKLDLLAL</sequence>
<evidence type="ECO:0000256" key="1">
    <source>
        <dbReference type="ARBA" id="ARBA00022614"/>
    </source>
</evidence>
<dbReference type="GO" id="GO:0031028">
    <property type="term" value="P:septation initiation signaling"/>
    <property type="evidence" value="ECO:0007669"/>
    <property type="project" value="TreeGrafter"/>
</dbReference>
<feature type="compositionally biased region" description="Polar residues" evidence="3">
    <location>
        <begin position="900"/>
        <end position="912"/>
    </location>
</feature>
<gene>
    <name evidence="4" type="ORF">NLI96_g6181</name>
</gene>
<protein>
    <submittedName>
        <fullName evidence="4">Uncharacterized protein</fullName>
    </submittedName>
</protein>
<dbReference type="InterPro" id="IPR052574">
    <property type="entry name" value="CDIRP"/>
</dbReference>
<feature type="compositionally biased region" description="Polar residues" evidence="3">
    <location>
        <begin position="941"/>
        <end position="953"/>
    </location>
</feature>
<feature type="region of interest" description="Disordered" evidence="3">
    <location>
        <begin position="244"/>
        <end position="296"/>
    </location>
</feature>
<organism evidence="4 5">
    <name type="scientific">Meripilus lineatus</name>
    <dbReference type="NCBI Taxonomy" id="2056292"/>
    <lineage>
        <taxon>Eukaryota</taxon>
        <taxon>Fungi</taxon>
        <taxon>Dikarya</taxon>
        <taxon>Basidiomycota</taxon>
        <taxon>Agaricomycotina</taxon>
        <taxon>Agaricomycetes</taxon>
        <taxon>Polyporales</taxon>
        <taxon>Meripilaceae</taxon>
        <taxon>Meripilus</taxon>
    </lineage>
</organism>
<dbReference type="GO" id="GO:1902412">
    <property type="term" value="P:regulation of mitotic cytokinesis"/>
    <property type="evidence" value="ECO:0007669"/>
    <property type="project" value="TreeGrafter"/>
</dbReference>
<evidence type="ECO:0000313" key="5">
    <source>
        <dbReference type="Proteomes" id="UP001212997"/>
    </source>
</evidence>
<feature type="compositionally biased region" description="Basic and acidic residues" evidence="3">
    <location>
        <begin position="624"/>
        <end position="639"/>
    </location>
</feature>
<keyword evidence="1" id="KW-0433">Leucine-rich repeat</keyword>
<dbReference type="EMBL" id="JANAWD010000220">
    <property type="protein sequence ID" value="KAJ3483649.1"/>
    <property type="molecule type" value="Genomic_DNA"/>
</dbReference>
<feature type="compositionally biased region" description="Basic and acidic residues" evidence="3">
    <location>
        <begin position="744"/>
        <end position="755"/>
    </location>
</feature>
<dbReference type="GO" id="GO:0035591">
    <property type="term" value="F:signaling adaptor activity"/>
    <property type="evidence" value="ECO:0007669"/>
    <property type="project" value="TreeGrafter"/>
</dbReference>
<feature type="compositionally biased region" description="Acidic residues" evidence="3">
    <location>
        <begin position="705"/>
        <end position="721"/>
    </location>
</feature>
<feature type="compositionally biased region" description="Acidic residues" evidence="3">
    <location>
        <begin position="8"/>
        <end position="22"/>
    </location>
</feature>
<reference evidence="4" key="1">
    <citation type="submission" date="2022-07" db="EMBL/GenBank/DDBJ databases">
        <title>Genome Sequence of Physisporinus lineatus.</title>
        <authorList>
            <person name="Buettner E."/>
        </authorList>
    </citation>
    <scope>NUCLEOTIDE SEQUENCE</scope>
    <source>
        <strain evidence="4">VT162</strain>
    </source>
</reference>
<evidence type="ECO:0000313" key="4">
    <source>
        <dbReference type="EMBL" id="KAJ3483649.1"/>
    </source>
</evidence>
<evidence type="ECO:0000256" key="3">
    <source>
        <dbReference type="SAM" id="MobiDB-lite"/>
    </source>
</evidence>
<feature type="compositionally biased region" description="Polar residues" evidence="3">
    <location>
        <begin position="764"/>
        <end position="798"/>
    </location>
</feature>
<feature type="region of interest" description="Disordered" evidence="3">
    <location>
        <begin position="891"/>
        <end position="953"/>
    </location>
</feature>